<dbReference type="Gene3D" id="1.10.3080.10">
    <property type="entry name" value="Clc chloride channel"/>
    <property type="match status" value="1"/>
</dbReference>
<evidence type="ECO:0000313" key="12">
    <source>
        <dbReference type="Proteomes" id="UP001497383"/>
    </source>
</evidence>
<dbReference type="InterPro" id="IPR014743">
    <property type="entry name" value="Cl-channel_core"/>
</dbReference>
<keyword evidence="4 9" id="KW-1133">Transmembrane helix</keyword>
<dbReference type="SUPFAM" id="SSF54631">
    <property type="entry name" value="CBS-domain pair"/>
    <property type="match status" value="1"/>
</dbReference>
<accession>A0ABP0ZME7</accession>
<proteinExistence type="inferred from homology"/>
<evidence type="ECO:0000313" key="11">
    <source>
        <dbReference type="EMBL" id="CAK9439393.1"/>
    </source>
</evidence>
<dbReference type="GeneID" id="92208732"/>
<evidence type="ECO:0000256" key="4">
    <source>
        <dbReference type="ARBA" id="ARBA00022989"/>
    </source>
</evidence>
<protein>
    <recommendedName>
        <fullName evidence="9">Chloride channel protein</fullName>
    </recommendedName>
</protein>
<dbReference type="PANTHER" id="PTHR45711:SF9">
    <property type="entry name" value="ANION_PROTON EXCHANGE TRANSPORTER GEF1"/>
    <property type="match status" value="1"/>
</dbReference>
<dbReference type="InterPro" id="IPR000644">
    <property type="entry name" value="CBS_dom"/>
</dbReference>
<dbReference type="PROSITE" id="PS51371">
    <property type="entry name" value="CBS"/>
    <property type="match status" value="2"/>
</dbReference>
<keyword evidence="3 9" id="KW-0812">Transmembrane</keyword>
<comment type="subcellular location">
    <subcellularLocation>
        <location evidence="1 9">Membrane</location>
        <topology evidence="1 9">Multi-pass membrane protein</topology>
    </subcellularLocation>
</comment>
<keyword evidence="7 9" id="KW-0868">Chloride</keyword>
<comment type="similarity">
    <text evidence="9">Belongs to the chloride channel (TC 2.A.49) family.</text>
</comment>
<dbReference type="EMBL" id="OZ022408">
    <property type="protein sequence ID" value="CAK9439393.1"/>
    <property type="molecule type" value="Genomic_DNA"/>
</dbReference>
<evidence type="ECO:0000256" key="5">
    <source>
        <dbReference type="ARBA" id="ARBA00023065"/>
    </source>
</evidence>
<organism evidence="11 12">
    <name type="scientific">Lodderomyces beijingensis</name>
    <dbReference type="NCBI Taxonomy" id="1775926"/>
    <lineage>
        <taxon>Eukaryota</taxon>
        <taxon>Fungi</taxon>
        <taxon>Dikarya</taxon>
        <taxon>Ascomycota</taxon>
        <taxon>Saccharomycotina</taxon>
        <taxon>Pichiomycetes</taxon>
        <taxon>Debaryomycetaceae</taxon>
        <taxon>Candida/Lodderomyces clade</taxon>
        <taxon>Lodderomyces</taxon>
    </lineage>
</organism>
<dbReference type="SMART" id="SM00116">
    <property type="entry name" value="CBS"/>
    <property type="match status" value="2"/>
</dbReference>
<sequence>MSVGSLEDDVSDTLVSTTTSQRSFKTNPKNTIHHQIRQLQRFSDFRTIDWVEDELDEQKQRLLKIKQIQSRSTNFKDKVLSQILNWLILATMGIIIGCIAGSLNIITSFLASIKKGHCRGAFYLNESFCCWGESGEGVCSRWIKWSQVEVLNYAMFIALSVVMSYVAAKLVKSYSPSAAGSGISEIKCIISGFVVEGFLGWWTLLIKCLGLPLAIGSGLSLGKEGPSVHYAVCVGNCVAKLVTKYRKSASKGREFLTATAAAGVAVAFGSPMGGVLFATEEMSSVFHLSTLWKSYFCSLVAVTTLAAINPFRTGQLVLFEVTYDTNWHYFEIPVYILLGVFGGVYGIIVSKYNIQVVAFRKKYLGNWAIREVFILTLFTACFSYFNQFLQVDMTESMQILFRECDSGFHHPLCDPDQRKAGLFVSLLFATVARMFLTIITYGCKVPAGIFVPSMAAGATFGRAIGILVDYIYRHHPDSFLFSACSENNDKCVIPGTYAFLGAAAGLCGITDLTVTVVIIMFELTGAVRYIIPTMIVVAITKSINDKWGNGGIADQMIQFNGLPLIDAKEDFSFGTTVVSAMSTAMVAFSSDATDSLTMGQLRKTMATTKFRGFPIVHSGSNPKVYGYISRYAIEYVLKRNEEINDVVVCNFSQQDSGSLDRVDFSNLVNRSPLTVKSDATLEFVLDIFVKLGPRYILIEQDSVLIGIITRKDVLRYEYSSHAHETPEVEVYEERNEKIWEFMNLITLSMRKNLGKLLHNDPSRYVQST</sequence>
<feature type="transmembrane region" description="Helical" evidence="9">
    <location>
        <begin position="449"/>
        <end position="472"/>
    </location>
</feature>
<feature type="domain" description="CBS" evidence="10">
    <location>
        <begin position="581"/>
        <end position="646"/>
    </location>
</feature>
<gene>
    <name evidence="11" type="ORF">LODBEIA_P35360</name>
</gene>
<keyword evidence="12" id="KW-1185">Reference proteome</keyword>
<dbReference type="InterPro" id="IPR046342">
    <property type="entry name" value="CBS_dom_sf"/>
</dbReference>
<evidence type="ECO:0000256" key="1">
    <source>
        <dbReference type="ARBA" id="ARBA00004141"/>
    </source>
</evidence>
<evidence type="ECO:0000256" key="2">
    <source>
        <dbReference type="ARBA" id="ARBA00022448"/>
    </source>
</evidence>
<dbReference type="PRINTS" id="PR00762">
    <property type="entry name" value="CLCHANNEL"/>
</dbReference>
<keyword evidence="8" id="KW-0129">CBS domain</keyword>
<feature type="domain" description="CBS" evidence="10">
    <location>
        <begin position="668"/>
        <end position="725"/>
    </location>
</feature>
<name>A0ABP0ZME7_9ASCO</name>
<feature type="transmembrane region" description="Helical" evidence="9">
    <location>
        <begin position="332"/>
        <end position="352"/>
    </location>
</feature>
<dbReference type="Pfam" id="PF00571">
    <property type="entry name" value="CBS"/>
    <property type="match status" value="1"/>
</dbReference>
<dbReference type="InterPro" id="IPR001807">
    <property type="entry name" value="ClC"/>
</dbReference>
<evidence type="ECO:0000256" key="7">
    <source>
        <dbReference type="ARBA" id="ARBA00023214"/>
    </source>
</evidence>
<feature type="transmembrane region" description="Helical" evidence="9">
    <location>
        <begin position="420"/>
        <end position="442"/>
    </location>
</feature>
<feature type="transmembrane region" description="Helical" evidence="9">
    <location>
        <begin position="255"/>
        <end position="278"/>
    </location>
</feature>
<keyword evidence="6 9" id="KW-0472">Membrane</keyword>
<dbReference type="Pfam" id="PF00654">
    <property type="entry name" value="Voltage_CLC"/>
    <property type="match status" value="1"/>
</dbReference>
<feature type="transmembrane region" description="Helical" evidence="9">
    <location>
        <begin position="83"/>
        <end position="106"/>
    </location>
</feature>
<feature type="transmembrane region" description="Helical" evidence="9">
    <location>
        <begin position="497"/>
        <end position="521"/>
    </location>
</feature>
<dbReference type="RefSeq" id="XP_066830474.1">
    <property type="nucleotide sequence ID" value="XM_066973657.1"/>
</dbReference>
<keyword evidence="5 9" id="KW-0406">Ion transport</keyword>
<evidence type="ECO:0000259" key="10">
    <source>
        <dbReference type="PROSITE" id="PS51371"/>
    </source>
</evidence>
<evidence type="ECO:0000256" key="3">
    <source>
        <dbReference type="ARBA" id="ARBA00022692"/>
    </source>
</evidence>
<feature type="transmembrane region" description="Helical" evidence="9">
    <location>
        <begin position="364"/>
        <end position="385"/>
    </location>
</feature>
<comment type="caution">
    <text evidence="9">Lacks conserved residue(s) required for the propagation of feature annotation.</text>
</comment>
<dbReference type="PANTHER" id="PTHR45711">
    <property type="entry name" value="CHLORIDE CHANNEL PROTEIN"/>
    <property type="match status" value="1"/>
</dbReference>
<keyword evidence="2 9" id="KW-0813">Transport</keyword>
<dbReference type="SUPFAM" id="SSF81340">
    <property type="entry name" value="Clc chloride channel"/>
    <property type="match status" value="1"/>
</dbReference>
<evidence type="ECO:0000256" key="9">
    <source>
        <dbReference type="RuleBase" id="RU361221"/>
    </source>
</evidence>
<reference evidence="11 12" key="1">
    <citation type="submission" date="2024-03" db="EMBL/GenBank/DDBJ databases">
        <authorList>
            <person name="Brejova B."/>
        </authorList>
    </citation>
    <scope>NUCLEOTIDE SEQUENCE [LARGE SCALE GENOMIC DNA]</scope>
    <source>
        <strain evidence="11 12">CBS 14171</strain>
    </source>
</reference>
<feature type="transmembrane region" description="Helical" evidence="9">
    <location>
        <begin position="150"/>
        <end position="168"/>
    </location>
</feature>
<dbReference type="Proteomes" id="UP001497383">
    <property type="component" value="Chromosome 4"/>
</dbReference>
<dbReference type="Gene3D" id="3.10.580.10">
    <property type="entry name" value="CBS-domain"/>
    <property type="match status" value="1"/>
</dbReference>
<evidence type="ECO:0000256" key="6">
    <source>
        <dbReference type="ARBA" id="ARBA00023136"/>
    </source>
</evidence>
<dbReference type="CDD" id="cd03684">
    <property type="entry name" value="ClC_3_like"/>
    <property type="match status" value="1"/>
</dbReference>
<evidence type="ECO:0000256" key="8">
    <source>
        <dbReference type="PROSITE-ProRule" id="PRU00703"/>
    </source>
</evidence>